<feature type="transmembrane region" description="Helical" evidence="2">
    <location>
        <begin position="237"/>
        <end position="255"/>
    </location>
</feature>
<dbReference type="Proteomes" id="UP000443353">
    <property type="component" value="Unassembled WGS sequence"/>
</dbReference>
<comment type="caution">
    <text evidence="3">The sequence shown here is derived from an EMBL/GenBank/DDBJ whole genome shotgun (WGS) entry which is preliminary data.</text>
</comment>
<feature type="coiled-coil region" evidence="1">
    <location>
        <begin position="59"/>
        <end position="90"/>
    </location>
</feature>
<dbReference type="RefSeq" id="WP_160410553.1">
    <property type="nucleotide sequence ID" value="NZ_WSES01000010.1"/>
</dbReference>
<sequence length="349" mass="39027">MSKGLRWTEQWMRRALWLVAFVFAGFLIGLGNQVVDNVMYLEPVPPAEQFLDPAKAGPLRAASEQAQHTREAADAALEQAQQKHRVAQANTTSARDAFENWIATRHVTARPDQDTELIARNRELDKLVAAERAALAAVEAQEQVELDAKQAQQKAAAAYEALLEPAREAANEAAARAARKVFLIRLGVTLPLLLVAGALFKYKRNGTYWPFTWGFIFFALFAFFVELVPYLPSYGGYVRYGVGIVVTVVVGRYAIRWLHAWLERQRAAEAMPDAERRTTMRYDVAMERIAKNVCPSCERATNFKDEHLAHCPHCGIGLFDRCPACTSRKNAFTRYCFSCGTPANVSLAD</sequence>
<keyword evidence="2" id="KW-0812">Transmembrane</keyword>
<keyword evidence="1" id="KW-0175">Coiled coil</keyword>
<dbReference type="EMBL" id="WSES01000010">
    <property type="protein sequence ID" value="MVW63879.1"/>
    <property type="molecule type" value="Genomic_DNA"/>
</dbReference>
<evidence type="ECO:0000313" key="3">
    <source>
        <dbReference type="EMBL" id="MVW63879.1"/>
    </source>
</evidence>
<accession>A0A7X3G591</accession>
<keyword evidence="2" id="KW-1133">Transmembrane helix</keyword>
<name>A0A7X3G591_9BURK</name>
<evidence type="ECO:0000256" key="1">
    <source>
        <dbReference type="SAM" id="Coils"/>
    </source>
</evidence>
<evidence type="ECO:0000313" key="4">
    <source>
        <dbReference type="Proteomes" id="UP000443353"/>
    </source>
</evidence>
<protein>
    <submittedName>
        <fullName evidence="3">Serine endopeptidase</fullName>
    </submittedName>
</protein>
<feature type="transmembrane region" description="Helical" evidence="2">
    <location>
        <begin position="212"/>
        <end position="231"/>
    </location>
</feature>
<keyword evidence="2" id="KW-0472">Membrane</keyword>
<proteinExistence type="predicted"/>
<gene>
    <name evidence="3" type="ORF">GPY61_28520</name>
</gene>
<keyword evidence="4" id="KW-1185">Reference proteome</keyword>
<evidence type="ECO:0000256" key="2">
    <source>
        <dbReference type="SAM" id="Phobius"/>
    </source>
</evidence>
<dbReference type="AlphaFoldDB" id="A0A7X3G591"/>
<organism evidence="3 4">
    <name type="scientific">Massilia cellulosiltytica</name>
    <dbReference type="NCBI Taxonomy" id="2683234"/>
    <lineage>
        <taxon>Bacteria</taxon>
        <taxon>Pseudomonadati</taxon>
        <taxon>Pseudomonadota</taxon>
        <taxon>Betaproteobacteria</taxon>
        <taxon>Burkholderiales</taxon>
        <taxon>Oxalobacteraceae</taxon>
        <taxon>Telluria group</taxon>
        <taxon>Massilia</taxon>
    </lineage>
</organism>
<feature type="transmembrane region" description="Helical" evidence="2">
    <location>
        <begin position="182"/>
        <end position="200"/>
    </location>
</feature>
<reference evidence="3 4" key="1">
    <citation type="submission" date="2019-12" db="EMBL/GenBank/DDBJ databases">
        <authorList>
            <person name="Li C."/>
            <person name="Zhao J."/>
        </authorList>
    </citation>
    <scope>NUCLEOTIDE SEQUENCE [LARGE SCALE GENOMIC DNA]</scope>
    <source>
        <strain evidence="3 4">NEAU-DD11</strain>
    </source>
</reference>